<dbReference type="GO" id="GO:0008168">
    <property type="term" value="F:methyltransferase activity"/>
    <property type="evidence" value="ECO:0007669"/>
    <property type="project" value="UniProtKB-KW"/>
</dbReference>
<comment type="caution">
    <text evidence="2">The sequence shown here is derived from an EMBL/GenBank/DDBJ whole genome shotgun (WGS) entry which is preliminary data.</text>
</comment>
<sequence length="340" mass="35287">MPDIATLRERNATFWAQAAPGWIRHADLQDDAGRPLGAAAMEWLRPRQGERILDIGCGCGGTTADLAAAVRPETADASAEPVEPAATMSPAVAVQPAATVRSAVAVQPAATVEPVTAAEPAATVGLDGQAYGVDLAESMVLAARERFPAERHPGLRFIAADIETIGVVPGAPFDAVFSRMTLMLLADPVAGCTTIRRSLRPGGRLAATVFRDGGVNPWLPAAMLGAAPHVGAVAPLPLGDEPGPFAFADPERVKRILTAAGFDAITIQAHDVILRAPDSPDAVAEWLIELGPAGAAYRTASPPQQANARSGAVRLLSRFHTPGTGYHLPAGHWLITATTT</sequence>
<dbReference type="Pfam" id="PF08241">
    <property type="entry name" value="Methyltransf_11"/>
    <property type="match status" value="1"/>
</dbReference>
<dbReference type="PANTHER" id="PTHR43861:SF1">
    <property type="entry name" value="TRANS-ACONITATE 2-METHYLTRANSFERASE"/>
    <property type="match status" value="1"/>
</dbReference>
<dbReference type="SUPFAM" id="SSF53335">
    <property type="entry name" value="S-adenosyl-L-methionine-dependent methyltransferases"/>
    <property type="match status" value="1"/>
</dbReference>
<dbReference type="GO" id="GO:0032259">
    <property type="term" value="P:methylation"/>
    <property type="evidence" value="ECO:0007669"/>
    <property type="project" value="UniProtKB-KW"/>
</dbReference>
<feature type="domain" description="Methyltransferase type 11" evidence="1">
    <location>
        <begin position="120"/>
        <end position="206"/>
    </location>
</feature>
<protein>
    <submittedName>
        <fullName evidence="2">Methyltransferase domain-containing protein</fullName>
    </submittedName>
</protein>
<dbReference type="CDD" id="cd02440">
    <property type="entry name" value="AdoMet_MTases"/>
    <property type="match status" value="1"/>
</dbReference>
<organism evidence="2 3">
    <name type="scientific">Sphaerisporangium flaviroseum</name>
    <dbReference type="NCBI Taxonomy" id="509199"/>
    <lineage>
        <taxon>Bacteria</taxon>
        <taxon>Bacillati</taxon>
        <taxon>Actinomycetota</taxon>
        <taxon>Actinomycetes</taxon>
        <taxon>Streptosporangiales</taxon>
        <taxon>Streptosporangiaceae</taxon>
        <taxon>Sphaerisporangium</taxon>
    </lineage>
</organism>
<dbReference type="Pfam" id="PF01135">
    <property type="entry name" value="PCMT"/>
    <property type="match status" value="1"/>
</dbReference>
<gene>
    <name evidence="2" type="ORF">GCM10022226_76610</name>
</gene>
<dbReference type="RefSeq" id="WP_344952377.1">
    <property type="nucleotide sequence ID" value="NZ_BAAAZR010000052.1"/>
</dbReference>
<dbReference type="Gene3D" id="3.40.50.150">
    <property type="entry name" value="Vaccinia Virus protein VP39"/>
    <property type="match status" value="1"/>
</dbReference>
<reference evidence="3" key="1">
    <citation type="journal article" date="2019" name="Int. J. Syst. Evol. Microbiol.">
        <title>The Global Catalogue of Microorganisms (GCM) 10K type strain sequencing project: providing services to taxonomists for standard genome sequencing and annotation.</title>
        <authorList>
            <consortium name="The Broad Institute Genomics Platform"/>
            <consortium name="The Broad Institute Genome Sequencing Center for Infectious Disease"/>
            <person name="Wu L."/>
            <person name="Ma J."/>
        </authorList>
    </citation>
    <scope>NUCLEOTIDE SEQUENCE [LARGE SCALE GENOMIC DNA]</scope>
    <source>
        <strain evidence="3">JCM 16908</strain>
    </source>
</reference>
<name>A0ABP7JDQ7_9ACTN</name>
<dbReference type="Proteomes" id="UP001500888">
    <property type="component" value="Unassembled WGS sequence"/>
</dbReference>
<accession>A0ABP7JDQ7</accession>
<dbReference type="InterPro" id="IPR029063">
    <property type="entry name" value="SAM-dependent_MTases_sf"/>
</dbReference>
<keyword evidence="3" id="KW-1185">Reference proteome</keyword>
<evidence type="ECO:0000259" key="1">
    <source>
        <dbReference type="Pfam" id="PF08241"/>
    </source>
</evidence>
<dbReference type="InterPro" id="IPR013216">
    <property type="entry name" value="Methyltransf_11"/>
</dbReference>
<dbReference type="EMBL" id="BAAAZR010000052">
    <property type="protein sequence ID" value="GAA3842569.1"/>
    <property type="molecule type" value="Genomic_DNA"/>
</dbReference>
<dbReference type="PANTHER" id="PTHR43861">
    <property type="entry name" value="TRANS-ACONITATE 2-METHYLTRANSFERASE-RELATED"/>
    <property type="match status" value="1"/>
</dbReference>
<evidence type="ECO:0000313" key="3">
    <source>
        <dbReference type="Proteomes" id="UP001500888"/>
    </source>
</evidence>
<evidence type="ECO:0000313" key="2">
    <source>
        <dbReference type="EMBL" id="GAA3842569.1"/>
    </source>
</evidence>
<keyword evidence="2" id="KW-0808">Transferase</keyword>
<keyword evidence="2" id="KW-0489">Methyltransferase</keyword>
<proteinExistence type="predicted"/>